<dbReference type="AlphaFoldDB" id="A0A369ARL1"/>
<evidence type="ECO:0000313" key="3">
    <source>
        <dbReference type="Proteomes" id="UP000252174"/>
    </source>
</evidence>
<dbReference type="PANTHER" id="PTHR21248">
    <property type="entry name" value="CARDIOLIPIN SYNTHASE"/>
    <property type="match status" value="1"/>
</dbReference>
<comment type="caution">
    <text evidence="2">The sequence shown here is derived from an EMBL/GenBank/DDBJ whole genome shotgun (WGS) entry which is preliminary data.</text>
</comment>
<reference evidence="2 3" key="1">
    <citation type="submission" date="2018-07" db="EMBL/GenBank/DDBJ databases">
        <title>Genomic Encyclopedia of Type Strains, Phase IV (KMG-IV): sequencing the most valuable type-strain genomes for metagenomic binning, comparative biology and taxonomic classification.</title>
        <authorList>
            <person name="Goeker M."/>
        </authorList>
    </citation>
    <scope>NUCLEOTIDE SEQUENCE [LARGE SCALE GENOMIC DNA]</scope>
    <source>
        <strain evidence="2 3">DSM 100911</strain>
    </source>
</reference>
<feature type="domain" description="PLD phosphodiesterase" evidence="1">
    <location>
        <begin position="174"/>
        <end position="201"/>
    </location>
</feature>
<dbReference type="GO" id="GO:0032049">
    <property type="term" value="P:cardiolipin biosynthetic process"/>
    <property type="evidence" value="ECO:0007669"/>
    <property type="project" value="UniProtKB-ARBA"/>
</dbReference>
<feature type="domain" description="PLD phosphodiesterase" evidence="1">
    <location>
        <begin position="413"/>
        <end position="440"/>
    </location>
</feature>
<evidence type="ECO:0000259" key="1">
    <source>
        <dbReference type="PROSITE" id="PS50035"/>
    </source>
</evidence>
<dbReference type="GO" id="GO:0030572">
    <property type="term" value="F:phosphatidyltransferase activity"/>
    <property type="evidence" value="ECO:0007669"/>
    <property type="project" value="UniProtKB-ARBA"/>
</dbReference>
<organism evidence="2 3">
    <name type="scientific">Extensimonas vulgaris</name>
    <dbReference type="NCBI Taxonomy" id="1031594"/>
    <lineage>
        <taxon>Bacteria</taxon>
        <taxon>Pseudomonadati</taxon>
        <taxon>Pseudomonadota</taxon>
        <taxon>Betaproteobacteria</taxon>
        <taxon>Burkholderiales</taxon>
        <taxon>Comamonadaceae</taxon>
        <taxon>Extensimonas</taxon>
    </lineage>
</organism>
<dbReference type="InterPro" id="IPR025202">
    <property type="entry name" value="PLD-like_dom"/>
</dbReference>
<protein>
    <submittedName>
        <fullName evidence="2">Putative cardiolipin synthase</fullName>
    </submittedName>
</protein>
<gene>
    <name evidence="2" type="ORF">DFR45_101284</name>
</gene>
<dbReference type="PROSITE" id="PS50035">
    <property type="entry name" value="PLD"/>
    <property type="match status" value="2"/>
</dbReference>
<dbReference type="Gene3D" id="3.30.870.10">
    <property type="entry name" value="Endonuclease Chain A"/>
    <property type="match status" value="2"/>
</dbReference>
<dbReference type="Pfam" id="PF13091">
    <property type="entry name" value="PLDc_2"/>
    <property type="match status" value="2"/>
</dbReference>
<name>A0A369ARL1_9BURK</name>
<dbReference type="EMBL" id="QPJU01000001">
    <property type="protein sequence ID" value="RCX11755.1"/>
    <property type="molecule type" value="Genomic_DNA"/>
</dbReference>
<keyword evidence="3" id="KW-1185">Reference proteome</keyword>
<dbReference type="OrthoDB" id="9814092at2"/>
<evidence type="ECO:0000313" key="2">
    <source>
        <dbReference type="EMBL" id="RCX11755.1"/>
    </source>
</evidence>
<dbReference type="Proteomes" id="UP000252174">
    <property type="component" value="Unassembled WGS sequence"/>
</dbReference>
<proteinExistence type="predicted"/>
<dbReference type="SMART" id="SM00155">
    <property type="entry name" value="PLDc"/>
    <property type="match status" value="2"/>
</dbReference>
<dbReference type="CDD" id="cd09111">
    <property type="entry name" value="PLDc_ymdC_like_1"/>
    <property type="match status" value="1"/>
</dbReference>
<dbReference type="SUPFAM" id="SSF56024">
    <property type="entry name" value="Phospholipase D/nuclease"/>
    <property type="match status" value="2"/>
</dbReference>
<accession>A0A369ARL1</accession>
<dbReference type="RefSeq" id="WP_114481913.1">
    <property type="nucleotide sequence ID" value="NZ_QPJU01000001.1"/>
</dbReference>
<dbReference type="PANTHER" id="PTHR21248:SF12">
    <property type="entry name" value="CARDIOLIPIN SYNTHASE C"/>
    <property type="match status" value="1"/>
</dbReference>
<sequence length="525" mass="57648">MRAMLRWLLIALALLALLSALALWSWGQLARRAQGPPAHALAPQPDATALDRLVAPLLAAHPDASAAALVTRNVQAFTLRAQTARAAQRSLDVQYYIWRDDLTGRLLKNELLAAAERGVRVRLLIDDMNTAGRDDLLLAMDAHPQLEVRLFNPARNRSTTLRRAIEMGLRFVSVNRRMHNKAWIADGRVALVGGRNVGDEYFDAAQQVNFHDADLLLLGPAVAQASAIFDAFWNSAEVIPLRALHPGAPAADAGQLQRRRSAWLQQARASDYLHQVQQAPPLADSLHGALRLHWTPQLRVLSDPPQKAAPFASRRAPAHWLMYDLQALLYSARRENWLVSPYFVPGEAGTLLFAGQAARGMDVRVLTNSLAATDVAVVHAGYLRYRPALLAAGVHLYELRRGSAESTYRMGSSGASLHTKAVVVDGQRGFVGSFNFDPRSAQLNTEMGVMFDDAALAAEVRAMVAHAMQPAASYGLQRDAQGGLRWLGTPDAQGTRQALDTEPDTEFWQRALVRVLSWLPIESQL</sequence>
<dbReference type="CDD" id="cd09113">
    <property type="entry name" value="PLDc_ymdC_like_2"/>
    <property type="match status" value="1"/>
</dbReference>
<dbReference type="InterPro" id="IPR001736">
    <property type="entry name" value="PLipase_D/transphosphatidylase"/>
</dbReference>